<dbReference type="EMBL" id="CAADFY010000042">
    <property type="protein sequence ID" value="VFK54384.1"/>
    <property type="molecule type" value="Genomic_DNA"/>
</dbReference>
<keyword evidence="1" id="KW-0812">Transmembrane</keyword>
<gene>
    <name evidence="3" type="ORF">BECKTUN1418E_GA0071001_10426</name>
    <name evidence="2" type="ORF">BECKTUN1418F_GA0071002_10426</name>
</gene>
<proteinExistence type="predicted"/>
<organism evidence="3">
    <name type="scientific">Candidatus Kentrum sp. TUN</name>
    <dbReference type="NCBI Taxonomy" id="2126343"/>
    <lineage>
        <taxon>Bacteria</taxon>
        <taxon>Pseudomonadati</taxon>
        <taxon>Pseudomonadota</taxon>
        <taxon>Gammaproteobacteria</taxon>
        <taxon>Candidatus Kentrum</taxon>
    </lineage>
</organism>
<sequence length="45" mass="4801">MAFVAGQLPHFLLGGGLVQIPIGLKITVINLFISPILKRIIIMGS</sequence>
<evidence type="ECO:0000313" key="2">
    <source>
        <dbReference type="EMBL" id="VFK54384.1"/>
    </source>
</evidence>
<dbReference type="EMBL" id="CAADFV010000042">
    <property type="protein sequence ID" value="VFK56646.1"/>
    <property type="molecule type" value="Genomic_DNA"/>
</dbReference>
<evidence type="ECO:0000256" key="1">
    <source>
        <dbReference type="SAM" id="Phobius"/>
    </source>
</evidence>
<accession>A0A450ZS92</accession>
<reference evidence="3" key="1">
    <citation type="submission" date="2019-02" db="EMBL/GenBank/DDBJ databases">
        <authorList>
            <person name="Gruber-Vodicka R. H."/>
            <person name="Seah K. B. B."/>
        </authorList>
    </citation>
    <scope>NUCLEOTIDE SEQUENCE</scope>
    <source>
        <strain evidence="3">BECK_BY2</strain>
        <strain evidence="2">BECK_BY3</strain>
    </source>
</reference>
<evidence type="ECO:0000313" key="3">
    <source>
        <dbReference type="EMBL" id="VFK56646.1"/>
    </source>
</evidence>
<dbReference type="AlphaFoldDB" id="A0A450ZS92"/>
<keyword evidence="1" id="KW-0472">Membrane</keyword>
<feature type="transmembrane region" description="Helical" evidence="1">
    <location>
        <begin position="12"/>
        <end position="33"/>
    </location>
</feature>
<name>A0A450ZS92_9GAMM</name>
<keyword evidence="1" id="KW-1133">Transmembrane helix</keyword>
<protein>
    <submittedName>
        <fullName evidence="3">Uncharacterized protein</fullName>
    </submittedName>
</protein>